<keyword evidence="4" id="KW-1185">Reference proteome</keyword>
<accession>A0A166GRC9</accession>
<dbReference type="InterPro" id="IPR002877">
    <property type="entry name" value="RNA_MeTrfase_FtsJ_dom"/>
</dbReference>
<dbReference type="EMBL" id="KV417576">
    <property type="protein sequence ID" value="KZP18090.1"/>
    <property type="molecule type" value="Genomic_DNA"/>
</dbReference>
<proteinExistence type="predicted"/>
<dbReference type="AlphaFoldDB" id="A0A166GRC9"/>
<dbReference type="GO" id="GO:0032259">
    <property type="term" value="P:methylation"/>
    <property type="evidence" value="ECO:0007669"/>
    <property type="project" value="InterPro"/>
</dbReference>
<evidence type="ECO:0000313" key="4">
    <source>
        <dbReference type="Proteomes" id="UP000076532"/>
    </source>
</evidence>
<dbReference type="GO" id="GO:0008168">
    <property type="term" value="F:methyltransferase activity"/>
    <property type="evidence" value="ECO:0007669"/>
    <property type="project" value="InterPro"/>
</dbReference>
<feature type="region of interest" description="Disordered" evidence="1">
    <location>
        <begin position="1"/>
        <end position="25"/>
    </location>
</feature>
<evidence type="ECO:0000256" key="1">
    <source>
        <dbReference type="SAM" id="MobiDB-lite"/>
    </source>
</evidence>
<dbReference type="Pfam" id="PF01728">
    <property type="entry name" value="FtsJ"/>
    <property type="match status" value="1"/>
</dbReference>
<dbReference type="STRING" id="436010.A0A166GRC9"/>
<feature type="domain" description="Ribosomal RNA methyltransferase FtsJ" evidence="2">
    <location>
        <begin position="98"/>
        <end position="270"/>
    </location>
</feature>
<dbReference type="Gene3D" id="3.40.50.150">
    <property type="entry name" value="Vaccinia Virus protein VP39"/>
    <property type="match status" value="1"/>
</dbReference>
<dbReference type="SUPFAM" id="SSF53335">
    <property type="entry name" value="S-adenosyl-L-methionine-dependent methyltransferases"/>
    <property type="match status" value="1"/>
</dbReference>
<reference evidence="3 4" key="1">
    <citation type="journal article" date="2016" name="Mol. Biol. Evol.">
        <title>Comparative Genomics of Early-Diverging Mushroom-Forming Fungi Provides Insights into the Origins of Lignocellulose Decay Capabilities.</title>
        <authorList>
            <person name="Nagy L.G."/>
            <person name="Riley R."/>
            <person name="Tritt A."/>
            <person name="Adam C."/>
            <person name="Daum C."/>
            <person name="Floudas D."/>
            <person name="Sun H."/>
            <person name="Yadav J.S."/>
            <person name="Pangilinan J."/>
            <person name="Larsson K.H."/>
            <person name="Matsuura K."/>
            <person name="Barry K."/>
            <person name="Labutti K."/>
            <person name="Kuo R."/>
            <person name="Ohm R.A."/>
            <person name="Bhattacharya S.S."/>
            <person name="Shirouzu T."/>
            <person name="Yoshinaga Y."/>
            <person name="Martin F.M."/>
            <person name="Grigoriev I.V."/>
            <person name="Hibbett D.S."/>
        </authorList>
    </citation>
    <scope>NUCLEOTIDE SEQUENCE [LARGE SCALE GENOMIC DNA]</scope>
    <source>
        <strain evidence="3 4">CBS 109695</strain>
    </source>
</reference>
<dbReference type="OrthoDB" id="417125at2759"/>
<name>A0A166GRC9_9AGAM</name>
<sequence length="368" mass="41536">MPSLPAHVHRSAASAPPVAQRPPSSVRSDFEAKLFDQSPVYQALQVVKHRCNHDQNVSAEFDRRRQRYHFNAPQTQFRDQFLTIFTDINLAVGKLFVDDNVHVFLDLGCAPGGFSKFILDNNSRARGMGVTLPGLPVVRDGALADESRYLVKEANLVELDFDRQSTTFRPPSRRIQLEKDGYDLIIAGAFPTGQQISFSDRATLALSQLHAVLSNLQAGGTCVLVANTKTFLWNAEMFAVLRRTFRQIVPAKHAELHAIRSSCYFVCTGFQPDVAEELSLKMRVKSALNTLKMPFEEGMNNEPIIFSGLLSASEFFKEEHRQFLDIMEPLWIKQCEAIEEKLGKTARRGSYQPEFRGSANRNTRQHHL</sequence>
<evidence type="ECO:0000259" key="2">
    <source>
        <dbReference type="Pfam" id="PF01728"/>
    </source>
</evidence>
<evidence type="ECO:0000313" key="3">
    <source>
        <dbReference type="EMBL" id="KZP18090.1"/>
    </source>
</evidence>
<organism evidence="3 4">
    <name type="scientific">Athelia psychrophila</name>
    <dbReference type="NCBI Taxonomy" id="1759441"/>
    <lineage>
        <taxon>Eukaryota</taxon>
        <taxon>Fungi</taxon>
        <taxon>Dikarya</taxon>
        <taxon>Basidiomycota</taxon>
        <taxon>Agaricomycotina</taxon>
        <taxon>Agaricomycetes</taxon>
        <taxon>Agaricomycetidae</taxon>
        <taxon>Atheliales</taxon>
        <taxon>Atheliaceae</taxon>
        <taxon>Athelia</taxon>
    </lineage>
</organism>
<feature type="region of interest" description="Disordered" evidence="1">
    <location>
        <begin position="349"/>
        <end position="368"/>
    </location>
</feature>
<dbReference type="Proteomes" id="UP000076532">
    <property type="component" value="Unassembled WGS sequence"/>
</dbReference>
<dbReference type="InterPro" id="IPR029063">
    <property type="entry name" value="SAM-dependent_MTases_sf"/>
</dbReference>
<gene>
    <name evidence="3" type="ORF">FIBSPDRAFT_603932</name>
</gene>
<protein>
    <recommendedName>
        <fullName evidence="2">Ribosomal RNA methyltransferase FtsJ domain-containing protein</fullName>
    </recommendedName>
</protein>